<sequence>MKSDPKYYVLTAILTVLVTVFVLDFYGYIRHSDSRDGAVVAEYSSLILEPGEEFRMSPKKSQHRALCIKDFIVVDTTTPDGKQIRSLLMDSKKRGLPCSN</sequence>
<protein>
    <submittedName>
        <fullName evidence="2">Uncharacterized protein</fullName>
    </submittedName>
</protein>
<keyword evidence="1" id="KW-0812">Transmembrane</keyword>
<gene>
    <name evidence="2" type="ORF">EDC56_2423</name>
</gene>
<accession>A0A3N2DQ62</accession>
<name>A0A3N2DQ62_9GAMM</name>
<evidence type="ECO:0000313" key="2">
    <source>
        <dbReference type="EMBL" id="ROS01974.1"/>
    </source>
</evidence>
<proteinExistence type="predicted"/>
<dbReference type="RefSeq" id="WP_148059401.1">
    <property type="nucleotide sequence ID" value="NZ_RKHR01000004.1"/>
</dbReference>
<dbReference type="AlphaFoldDB" id="A0A3N2DQ62"/>
<reference evidence="2 3" key="1">
    <citation type="submission" date="2018-11" db="EMBL/GenBank/DDBJ databases">
        <title>Genomic Encyclopedia of Type Strains, Phase IV (KMG-IV): sequencing the most valuable type-strain genomes for metagenomic binning, comparative biology and taxonomic classification.</title>
        <authorList>
            <person name="Goeker M."/>
        </authorList>
    </citation>
    <scope>NUCLEOTIDE SEQUENCE [LARGE SCALE GENOMIC DNA]</scope>
    <source>
        <strain evidence="2 3">DSM 100316</strain>
    </source>
</reference>
<evidence type="ECO:0000256" key="1">
    <source>
        <dbReference type="SAM" id="Phobius"/>
    </source>
</evidence>
<keyword evidence="1" id="KW-1133">Transmembrane helix</keyword>
<keyword evidence="1" id="KW-0472">Membrane</keyword>
<dbReference type="OrthoDB" id="6368386at2"/>
<organism evidence="2 3">
    <name type="scientific">Sinobacterium caligoides</name>
    <dbReference type="NCBI Taxonomy" id="933926"/>
    <lineage>
        <taxon>Bacteria</taxon>
        <taxon>Pseudomonadati</taxon>
        <taxon>Pseudomonadota</taxon>
        <taxon>Gammaproteobacteria</taxon>
        <taxon>Cellvibrionales</taxon>
        <taxon>Spongiibacteraceae</taxon>
        <taxon>Sinobacterium</taxon>
    </lineage>
</organism>
<dbReference type="Proteomes" id="UP000275394">
    <property type="component" value="Unassembled WGS sequence"/>
</dbReference>
<evidence type="ECO:0000313" key="3">
    <source>
        <dbReference type="Proteomes" id="UP000275394"/>
    </source>
</evidence>
<dbReference type="EMBL" id="RKHR01000004">
    <property type="protein sequence ID" value="ROS01974.1"/>
    <property type="molecule type" value="Genomic_DNA"/>
</dbReference>
<comment type="caution">
    <text evidence="2">The sequence shown here is derived from an EMBL/GenBank/DDBJ whole genome shotgun (WGS) entry which is preliminary data.</text>
</comment>
<keyword evidence="3" id="KW-1185">Reference proteome</keyword>
<feature type="transmembrane region" description="Helical" evidence="1">
    <location>
        <begin position="7"/>
        <end position="29"/>
    </location>
</feature>